<comment type="subcellular location">
    <subcellularLocation>
        <location evidence="1">Membrane</location>
        <topology evidence="1">Multi-pass membrane protein</topology>
    </subcellularLocation>
</comment>
<evidence type="ECO:0000313" key="7">
    <source>
        <dbReference type="EMBL" id="WZW87905.1"/>
    </source>
</evidence>
<dbReference type="GO" id="GO:0016874">
    <property type="term" value="F:ligase activity"/>
    <property type="evidence" value="ECO:0007669"/>
    <property type="project" value="UniProtKB-KW"/>
</dbReference>
<evidence type="ECO:0000256" key="4">
    <source>
        <dbReference type="ARBA" id="ARBA00023136"/>
    </source>
</evidence>
<keyword evidence="3 5" id="KW-1133">Transmembrane helix</keyword>
<feature type="transmembrane region" description="Helical" evidence="5">
    <location>
        <begin position="333"/>
        <end position="354"/>
    </location>
</feature>
<feature type="domain" description="O-antigen ligase-related" evidence="6">
    <location>
        <begin position="194"/>
        <end position="345"/>
    </location>
</feature>
<organism evidence="7 8">
    <name type="scientific">Ignatzschineria larvae DSM 13226</name>
    <dbReference type="NCBI Taxonomy" id="1111732"/>
    <lineage>
        <taxon>Bacteria</taxon>
        <taxon>Pseudomonadati</taxon>
        <taxon>Pseudomonadota</taxon>
        <taxon>Gammaproteobacteria</taxon>
        <taxon>Cardiobacteriales</taxon>
        <taxon>Ignatzschineriaceae</taxon>
        <taxon>Ignatzschineria</taxon>
    </lineage>
</organism>
<evidence type="ECO:0000259" key="6">
    <source>
        <dbReference type="Pfam" id="PF04932"/>
    </source>
</evidence>
<feature type="transmembrane region" description="Helical" evidence="5">
    <location>
        <begin position="7"/>
        <end position="26"/>
    </location>
</feature>
<evidence type="ECO:0000256" key="2">
    <source>
        <dbReference type="ARBA" id="ARBA00022692"/>
    </source>
</evidence>
<accession>A0ABZ3C1K9</accession>
<feature type="transmembrane region" description="Helical" evidence="5">
    <location>
        <begin position="237"/>
        <end position="255"/>
    </location>
</feature>
<gene>
    <name evidence="7" type="ORF">WMO13_00565</name>
</gene>
<proteinExistence type="predicted"/>
<dbReference type="RefSeq" id="WP_026879205.1">
    <property type="nucleotide sequence ID" value="NZ_AZOD01000028.1"/>
</dbReference>
<keyword evidence="8" id="KW-1185">Reference proteome</keyword>
<dbReference type="PANTHER" id="PTHR37422">
    <property type="entry name" value="TEICHURONIC ACID BIOSYNTHESIS PROTEIN TUAE"/>
    <property type="match status" value="1"/>
</dbReference>
<evidence type="ECO:0000256" key="3">
    <source>
        <dbReference type="ARBA" id="ARBA00022989"/>
    </source>
</evidence>
<feature type="transmembrane region" description="Helical" evidence="5">
    <location>
        <begin position="113"/>
        <end position="135"/>
    </location>
</feature>
<protein>
    <submittedName>
        <fullName evidence="7">O-antigen ligase family protein</fullName>
    </submittedName>
</protein>
<name>A0ABZ3C1K9_9GAMM</name>
<keyword evidence="4 5" id="KW-0472">Membrane</keyword>
<keyword evidence="7" id="KW-0436">Ligase</keyword>
<reference evidence="7 8" key="1">
    <citation type="submission" date="2024-03" db="EMBL/GenBank/DDBJ databases">
        <title>Complete Genome Sequence and Annotation of Ignatzschineria larvae DSM 13226.</title>
        <authorList>
            <person name="Cantrell E."/>
            <person name="Burcham Z.M."/>
        </authorList>
    </citation>
    <scope>NUCLEOTIDE SEQUENCE [LARGE SCALE GENOMIC DNA]</scope>
    <source>
        <strain evidence="7 8">DSM 13226</strain>
    </source>
</reference>
<feature type="transmembrane region" description="Helical" evidence="5">
    <location>
        <begin position="155"/>
        <end position="176"/>
    </location>
</feature>
<feature type="transmembrane region" description="Helical" evidence="5">
    <location>
        <begin position="386"/>
        <end position="403"/>
    </location>
</feature>
<dbReference type="Proteomes" id="UP001449178">
    <property type="component" value="Chromosome"/>
</dbReference>
<keyword evidence="2 5" id="KW-0812">Transmembrane</keyword>
<dbReference type="Pfam" id="PF04932">
    <property type="entry name" value="Wzy_C"/>
    <property type="match status" value="1"/>
</dbReference>
<dbReference type="PANTHER" id="PTHR37422:SF17">
    <property type="entry name" value="O-ANTIGEN LIGASE"/>
    <property type="match status" value="1"/>
</dbReference>
<evidence type="ECO:0000313" key="8">
    <source>
        <dbReference type="Proteomes" id="UP001449178"/>
    </source>
</evidence>
<dbReference type="EMBL" id="CP150637">
    <property type="protein sequence ID" value="WZW87905.1"/>
    <property type="molecule type" value="Genomic_DNA"/>
</dbReference>
<dbReference type="InterPro" id="IPR051533">
    <property type="entry name" value="WaaL-like"/>
</dbReference>
<evidence type="ECO:0000256" key="1">
    <source>
        <dbReference type="ARBA" id="ARBA00004141"/>
    </source>
</evidence>
<feature type="transmembrane region" description="Helical" evidence="5">
    <location>
        <begin position="361"/>
        <end position="380"/>
    </location>
</feature>
<feature type="transmembrane region" description="Helical" evidence="5">
    <location>
        <begin position="88"/>
        <end position="106"/>
    </location>
</feature>
<sequence length="414" mass="48247">MTAIKQFCQRNLFLYFFILLFSIFLGRKTLDFFLTTGAVISLYLLLTHWNYYLRELKANRYLYICLAFLVPVAVSLIDSLYLEKSISVFFRIFRYALISVLVIILVKNKNNYQYLIITTFYILMFICFDAIVQWLTDYHIYGYDPVEGNRVKGIFQGHHLSYFLGTFAPIIFFYLYQQLKNHYSHFRLFGAIVSILLLITAVIIGGARAGMVSLAISFLLFIIYLFYTVNIKHKFKILLGMIIIVAVGIGIASQSEIVQDRFYSTTSAIGSDQFLQRFTSSRTNIWYVGFKEIPNYWVNGVGPRGFNNLYQTYPEEYKIFPYVWQPHLHGLEVLIETGIIGFIPYLLVLGYLLYRMFNAKAGNEWLMMGFIAMMPINSHVGLYESFWMPLIWIPIMLGLTIAYQTEKSNNENTN</sequence>
<feature type="transmembrane region" description="Helical" evidence="5">
    <location>
        <begin position="61"/>
        <end position="82"/>
    </location>
</feature>
<dbReference type="InterPro" id="IPR007016">
    <property type="entry name" value="O-antigen_ligase-rel_domated"/>
</dbReference>
<feature type="transmembrane region" description="Helical" evidence="5">
    <location>
        <begin position="211"/>
        <end position="230"/>
    </location>
</feature>
<feature type="transmembrane region" description="Helical" evidence="5">
    <location>
        <begin position="188"/>
        <end position="205"/>
    </location>
</feature>
<feature type="transmembrane region" description="Helical" evidence="5">
    <location>
        <begin position="32"/>
        <end position="49"/>
    </location>
</feature>
<evidence type="ECO:0000256" key="5">
    <source>
        <dbReference type="SAM" id="Phobius"/>
    </source>
</evidence>